<dbReference type="InterPro" id="IPR046349">
    <property type="entry name" value="C1-like_sf"/>
</dbReference>
<feature type="domain" description="KKT2/KKT3 zinc finger" evidence="2">
    <location>
        <begin position="185"/>
        <end position="236"/>
    </location>
</feature>
<evidence type="ECO:0000256" key="1">
    <source>
        <dbReference type="SAM" id="MobiDB-lite"/>
    </source>
</evidence>
<dbReference type="HOGENOM" id="CLU_1108953_0_0_1"/>
<gene>
    <name evidence="3" type="ORF">TTHERM_00475200</name>
</gene>
<dbReference type="InParanoid" id="I7LX48"/>
<dbReference type="OrthoDB" id="10646995at2759"/>
<dbReference type="EMBL" id="GG662472">
    <property type="protein sequence ID" value="EAS03757.1"/>
    <property type="molecule type" value="Genomic_DNA"/>
</dbReference>
<dbReference type="KEGG" id="tet:TTHERM_00475200"/>
<dbReference type="AlphaFoldDB" id="I7LX48"/>
<proteinExistence type="predicted"/>
<feature type="region of interest" description="Disordered" evidence="1">
    <location>
        <begin position="1"/>
        <end position="28"/>
    </location>
</feature>
<feature type="compositionally biased region" description="Basic and acidic residues" evidence="1">
    <location>
        <begin position="1"/>
        <end position="17"/>
    </location>
</feature>
<evidence type="ECO:0000313" key="4">
    <source>
        <dbReference type="Proteomes" id="UP000009168"/>
    </source>
</evidence>
<dbReference type="GeneID" id="7836647"/>
<name>I7LX48_TETTS</name>
<dbReference type="InterPro" id="IPR058800">
    <property type="entry name" value="Znf-KKT2_KKT3"/>
</dbReference>
<evidence type="ECO:0000313" key="3">
    <source>
        <dbReference type="EMBL" id="EAS03757.1"/>
    </source>
</evidence>
<dbReference type="Proteomes" id="UP000009168">
    <property type="component" value="Unassembled WGS sequence"/>
</dbReference>
<dbReference type="SUPFAM" id="SSF57889">
    <property type="entry name" value="Cysteine-rich domain"/>
    <property type="match status" value="1"/>
</dbReference>
<sequence>MDNKNKQDIVNEKEDLQKNIQDQTDNPDVINQKKSKRFKKCLECDEYYEIIDNKSDHNCIRALRERIVQQQEQINNMVTKEQVAEILKGYVSQDSFLNFIRATEKKFSELFHSMNSHEELLNQNKKQITKCPTGHLLQQLTGQRLVSVTCDICLKRALDRGNHTQRCEVCNFDICASCESIIQKTKCKNGHGLNPVNPSDYDQLQCNNCLKVFSNTESYSFRCKQCDYDLCQKCIQINTTKDKEKKSLLFF</sequence>
<organism evidence="3 4">
    <name type="scientific">Tetrahymena thermophila (strain SB210)</name>
    <dbReference type="NCBI Taxonomy" id="312017"/>
    <lineage>
        <taxon>Eukaryota</taxon>
        <taxon>Sar</taxon>
        <taxon>Alveolata</taxon>
        <taxon>Ciliophora</taxon>
        <taxon>Intramacronucleata</taxon>
        <taxon>Oligohymenophorea</taxon>
        <taxon>Hymenostomatida</taxon>
        <taxon>Tetrahymenina</taxon>
        <taxon>Tetrahymenidae</taxon>
        <taxon>Tetrahymena</taxon>
    </lineage>
</organism>
<dbReference type="RefSeq" id="XP_001024002.1">
    <property type="nucleotide sequence ID" value="XM_001024002.1"/>
</dbReference>
<dbReference type="Pfam" id="PF26235">
    <property type="entry name" value="zf-KKT2_KKT3"/>
    <property type="match status" value="1"/>
</dbReference>
<accession>I7LX48</accession>
<evidence type="ECO:0000259" key="2">
    <source>
        <dbReference type="Pfam" id="PF26235"/>
    </source>
</evidence>
<protein>
    <recommendedName>
        <fullName evidence="2">KKT2/KKT3 zinc finger domain-containing protein</fullName>
    </recommendedName>
</protein>
<keyword evidence="4" id="KW-1185">Reference proteome</keyword>
<reference evidence="4" key="1">
    <citation type="journal article" date="2006" name="PLoS Biol.">
        <title>Macronuclear genome sequence of the ciliate Tetrahymena thermophila, a model eukaryote.</title>
        <authorList>
            <person name="Eisen J.A."/>
            <person name="Coyne R.S."/>
            <person name="Wu M."/>
            <person name="Wu D."/>
            <person name="Thiagarajan M."/>
            <person name="Wortman J.R."/>
            <person name="Badger J.H."/>
            <person name="Ren Q."/>
            <person name="Amedeo P."/>
            <person name="Jones K.M."/>
            <person name="Tallon L.J."/>
            <person name="Delcher A.L."/>
            <person name="Salzberg S.L."/>
            <person name="Silva J.C."/>
            <person name="Haas B.J."/>
            <person name="Majoros W.H."/>
            <person name="Farzad M."/>
            <person name="Carlton J.M."/>
            <person name="Smith R.K. Jr."/>
            <person name="Garg J."/>
            <person name="Pearlman R.E."/>
            <person name="Karrer K.M."/>
            <person name="Sun L."/>
            <person name="Manning G."/>
            <person name="Elde N.C."/>
            <person name="Turkewitz A.P."/>
            <person name="Asai D.J."/>
            <person name="Wilkes D.E."/>
            <person name="Wang Y."/>
            <person name="Cai H."/>
            <person name="Collins K."/>
            <person name="Stewart B.A."/>
            <person name="Lee S.R."/>
            <person name="Wilamowska K."/>
            <person name="Weinberg Z."/>
            <person name="Ruzzo W.L."/>
            <person name="Wloga D."/>
            <person name="Gaertig J."/>
            <person name="Frankel J."/>
            <person name="Tsao C.-C."/>
            <person name="Gorovsky M.A."/>
            <person name="Keeling P.J."/>
            <person name="Waller R.F."/>
            <person name="Patron N.J."/>
            <person name="Cherry J.M."/>
            <person name="Stover N.A."/>
            <person name="Krieger C.J."/>
            <person name="del Toro C."/>
            <person name="Ryder H.F."/>
            <person name="Williamson S.C."/>
            <person name="Barbeau R.A."/>
            <person name="Hamilton E.P."/>
            <person name="Orias E."/>
        </authorList>
    </citation>
    <scope>NUCLEOTIDE SEQUENCE [LARGE SCALE GENOMIC DNA]</scope>
    <source>
        <strain evidence="4">SB210</strain>
    </source>
</reference>